<feature type="domain" description="Polymerase nucleotidyl transferase" evidence="10">
    <location>
        <begin position="11"/>
        <end position="84"/>
    </location>
</feature>
<keyword evidence="5" id="KW-0479">Metal-binding</keyword>
<dbReference type="Proteomes" id="UP000885759">
    <property type="component" value="Unassembled WGS sequence"/>
</dbReference>
<dbReference type="CDD" id="cd05403">
    <property type="entry name" value="NT_KNTase_like"/>
    <property type="match status" value="1"/>
</dbReference>
<evidence type="ECO:0000256" key="9">
    <source>
        <dbReference type="ARBA" id="ARBA00038276"/>
    </source>
</evidence>
<keyword evidence="6" id="KW-0547">Nucleotide-binding</keyword>
<gene>
    <name evidence="11" type="ORF">ENK37_04905</name>
</gene>
<keyword evidence="8" id="KW-0460">Magnesium</keyword>
<evidence type="ECO:0000313" key="11">
    <source>
        <dbReference type="EMBL" id="HGY09380.1"/>
    </source>
</evidence>
<evidence type="ECO:0000256" key="6">
    <source>
        <dbReference type="ARBA" id="ARBA00022741"/>
    </source>
</evidence>
<evidence type="ECO:0000256" key="8">
    <source>
        <dbReference type="ARBA" id="ARBA00022842"/>
    </source>
</evidence>
<evidence type="ECO:0000256" key="5">
    <source>
        <dbReference type="ARBA" id="ARBA00022723"/>
    </source>
</evidence>
<accession>A0A7C4ZRC2</accession>
<dbReference type="GO" id="GO:0005524">
    <property type="term" value="F:ATP binding"/>
    <property type="evidence" value="ECO:0007669"/>
    <property type="project" value="UniProtKB-KW"/>
</dbReference>
<dbReference type="GO" id="GO:0016779">
    <property type="term" value="F:nucleotidyltransferase activity"/>
    <property type="evidence" value="ECO:0007669"/>
    <property type="project" value="UniProtKB-KW"/>
</dbReference>
<dbReference type="GO" id="GO:0046872">
    <property type="term" value="F:metal ion binding"/>
    <property type="evidence" value="ECO:0007669"/>
    <property type="project" value="UniProtKB-KW"/>
</dbReference>
<dbReference type="Pfam" id="PF01909">
    <property type="entry name" value="NTP_transf_2"/>
    <property type="match status" value="1"/>
</dbReference>
<dbReference type="SUPFAM" id="SSF81301">
    <property type="entry name" value="Nucleotidyltransferase"/>
    <property type="match status" value="1"/>
</dbReference>
<dbReference type="InterPro" id="IPR043519">
    <property type="entry name" value="NT_sf"/>
</dbReference>
<keyword evidence="7" id="KW-0067">ATP-binding</keyword>
<proteinExistence type="inferred from homology"/>
<keyword evidence="4" id="KW-0548">Nucleotidyltransferase</keyword>
<dbReference type="InterPro" id="IPR002934">
    <property type="entry name" value="Polymerase_NTP_transf_dom"/>
</dbReference>
<name>A0A7C4ZRC2_9DEIN</name>
<dbReference type="EMBL" id="DRPZ01000135">
    <property type="protein sequence ID" value="HGY09380.1"/>
    <property type="molecule type" value="Genomic_DNA"/>
</dbReference>
<evidence type="ECO:0000256" key="4">
    <source>
        <dbReference type="ARBA" id="ARBA00022695"/>
    </source>
</evidence>
<evidence type="ECO:0000256" key="2">
    <source>
        <dbReference type="ARBA" id="ARBA00022649"/>
    </source>
</evidence>
<dbReference type="PANTHER" id="PTHR33571">
    <property type="entry name" value="SSL8005 PROTEIN"/>
    <property type="match status" value="1"/>
</dbReference>
<reference evidence="11" key="1">
    <citation type="journal article" date="2020" name="mSystems">
        <title>Genome- and Community-Level Interaction Insights into Carbon Utilization and Element Cycling Functions of Hydrothermarchaeota in Hydrothermal Sediment.</title>
        <authorList>
            <person name="Zhou Z."/>
            <person name="Liu Y."/>
            <person name="Xu W."/>
            <person name="Pan J."/>
            <person name="Luo Z.H."/>
            <person name="Li M."/>
        </authorList>
    </citation>
    <scope>NUCLEOTIDE SEQUENCE [LARGE SCALE GENOMIC DNA]</scope>
    <source>
        <strain evidence="11">HyVt-570</strain>
    </source>
</reference>
<evidence type="ECO:0000256" key="1">
    <source>
        <dbReference type="ARBA" id="ARBA00001946"/>
    </source>
</evidence>
<organism evidence="11">
    <name type="scientific">Oceanithermus profundus</name>
    <dbReference type="NCBI Taxonomy" id="187137"/>
    <lineage>
        <taxon>Bacteria</taxon>
        <taxon>Thermotogati</taxon>
        <taxon>Deinococcota</taxon>
        <taxon>Deinococci</taxon>
        <taxon>Thermales</taxon>
        <taxon>Thermaceae</taxon>
        <taxon>Oceanithermus</taxon>
    </lineage>
</organism>
<dbReference type="AlphaFoldDB" id="A0A7C4ZRC2"/>
<dbReference type="Gene3D" id="3.30.460.10">
    <property type="entry name" value="Beta Polymerase, domain 2"/>
    <property type="match status" value="1"/>
</dbReference>
<comment type="caution">
    <text evidence="11">The sequence shown here is derived from an EMBL/GenBank/DDBJ whole genome shotgun (WGS) entry which is preliminary data.</text>
</comment>
<evidence type="ECO:0000256" key="7">
    <source>
        <dbReference type="ARBA" id="ARBA00022840"/>
    </source>
</evidence>
<dbReference type="PANTHER" id="PTHR33571:SF14">
    <property type="entry name" value="PROTEIN ADENYLYLTRANSFERASE MJ0435-RELATED"/>
    <property type="match status" value="1"/>
</dbReference>
<sequence>MVTDTAMRQALRRMLPELRARYGVRRLYVFGSRARGDARPDSDLDLLIEFTHTPTFFDLVRLENELSSELGVRVQVVTRGALKPSAWPGVNRDLVEV</sequence>
<keyword evidence="3" id="KW-0808">Transferase</keyword>
<evidence type="ECO:0000256" key="3">
    <source>
        <dbReference type="ARBA" id="ARBA00022679"/>
    </source>
</evidence>
<comment type="similarity">
    <text evidence="9">Belongs to the MntA antitoxin family.</text>
</comment>
<dbReference type="InterPro" id="IPR052038">
    <property type="entry name" value="Type-VII_TA_antitoxin"/>
</dbReference>
<protein>
    <submittedName>
        <fullName evidence="11">DNA polymerase beta</fullName>
    </submittedName>
</protein>
<evidence type="ECO:0000259" key="10">
    <source>
        <dbReference type="Pfam" id="PF01909"/>
    </source>
</evidence>
<keyword evidence="2" id="KW-1277">Toxin-antitoxin system</keyword>
<comment type="cofactor">
    <cofactor evidence="1">
        <name>Mg(2+)</name>
        <dbReference type="ChEBI" id="CHEBI:18420"/>
    </cofactor>
</comment>